<dbReference type="InterPro" id="IPR029044">
    <property type="entry name" value="Nucleotide-diphossugar_trans"/>
</dbReference>
<dbReference type="Pfam" id="PF01755">
    <property type="entry name" value="Glyco_transf_25"/>
    <property type="match status" value="1"/>
</dbReference>
<dbReference type="EMBL" id="CP103300">
    <property type="protein sequence ID" value="UYM17182.1"/>
    <property type="molecule type" value="Genomic_DNA"/>
</dbReference>
<evidence type="ECO:0000259" key="1">
    <source>
        <dbReference type="Pfam" id="PF01755"/>
    </source>
</evidence>
<sequence length="965" mass="111529">MSMFFYSRLKSAAFLLILLPVVTYGLDSANSPLFKKPRVYVLNLDKSADRMASMVKVLDAASIRYTRFSALDGDVMSVPMMLEQGLVDTRWTPTPKYHWLHHNRRTTGSQALHSYPLSARTAACALSHKKILERASRALHSSEDVMIFEDDVRIPVGSDFWRLYEESYRSLPDNWDILFLGAWDNRCLRDRVTETLYTTAYSTEDASTDCHSGTYAWVIRHTSIPKILEKLNPLHEEIDHHLLRYFGGDIKAFWIYPSLVEPDFSFDSVREGGASEVQSNSSVPVYQAAVSDKVLRYSNYSADDWELTGFSINRLNKVEQSVFKNERLVEFIPGKTLATKNWLVDDALKKDIASGASFLAEKSAPLGTNGKGVVPKLYFLDSEKLPRLKHVHKVVSGGDIKDFSQPVQMNHLSWAVSRQVEYHFYTLDKQASFIYGKKNLSWWRVFNALGNKQKYWVKVAVLKDILEHEKIPEGQWVVWLDSDVVVNDFRSTQSMLDRAVEEYGKGKSLLLARDGVESVTPFNTGIIMVKNDEVGRELISRLWSISDHPRIGFKPQLESLHEQEGLKIIYNGETLEWEGGKRLDFSQQDWKRSIGILPNREKDFNINTWVCDNDVLSCSYLFEGVKADRQNDAFIHHPALGHRKYSEIMATLQRLRFNYPLLDVFLPDTIYSYFRGDSSERYAFLAGIMSLCLRSDFSDSDSCEKLRLAQEAKVLLRFYRNIQDLFPNDIETNPSPEILKVIGQYWWQHPMELRNEVSSRYQQLIYPYIHVPNDGNEQSDIEEYLLLTDSILSFTPVQELTGKSSPVRNIKAGNSFYYDCKNIKFYNEINLLSTGCENRDGNIQVNLMVNPAKCNLITSDNGVLKCKNSDFMVEDEPSTPSYELIDGGYLGPLHHSLMENFFGHDKYNHYLYVCHDKFRRHKQRSIREGSSFIKYHYYLDYCLEDFYKYEKLKIGEDSYYYNADF</sequence>
<keyword evidence="3" id="KW-1185">Reference proteome</keyword>
<accession>A0ABY6GWM7</accession>
<feature type="domain" description="Glycosyl transferase family 25" evidence="1">
    <location>
        <begin position="38"/>
        <end position="239"/>
    </location>
</feature>
<evidence type="ECO:0000313" key="3">
    <source>
        <dbReference type="Proteomes" id="UP001163255"/>
    </source>
</evidence>
<proteinExistence type="predicted"/>
<evidence type="ECO:0000313" key="2">
    <source>
        <dbReference type="EMBL" id="UYM17182.1"/>
    </source>
</evidence>
<organism evidence="2 3">
    <name type="scientific">Endozoicomonas euniceicola</name>
    <dbReference type="NCBI Taxonomy" id="1234143"/>
    <lineage>
        <taxon>Bacteria</taxon>
        <taxon>Pseudomonadati</taxon>
        <taxon>Pseudomonadota</taxon>
        <taxon>Gammaproteobacteria</taxon>
        <taxon>Oceanospirillales</taxon>
        <taxon>Endozoicomonadaceae</taxon>
        <taxon>Endozoicomonas</taxon>
    </lineage>
</organism>
<dbReference type="RefSeq" id="WP_262599667.1">
    <property type="nucleotide sequence ID" value="NZ_CP103300.1"/>
</dbReference>
<name>A0ABY6GWM7_9GAMM</name>
<dbReference type="Proteomes" id="UP001163255">
    <property type="component" value="Chromosome"/>
</dbReference>
<reference evidence="2" key="1">
    <citation type="submission" date="2022-10" db="EMBL/GenBank/DDBJ databases">
        <title>Completed Genome Sequence of two octocoral isolated bacterium, Endozoicomonas euniceicola EF212T and Endozoicomonas gorgoniicola PS125T.</title>
        <authorList>
            <person name="Chiou Y.-J."/>
            <person name="Chen Y.-H."/>
        </authorList>
    </citation>
    <scope>NUCLEOTIDE SEQUENCE</scope>
    <source>
        <strain evidence="2">EF212</strain>
    </source>
</reference>
<gene>
    <name evidence="2" type="ORF">NX720_04460</name>
</gene>
<protein>
    <submittedName>
        <fullName evidence="2">Glycosyltransferase family 25 protein</fullName>
    </submittedName>
</protein>
<dbReference type="Gene3D" id="3.90.550.10">
    <property type="entry name" value="Spore Coat Polysaccharide Biosynthesis Protein SpsA, Chain A"/>
    <property type="match status" value="1"/>
</dbReference>
<dbReference type="InterPro" id="IPR002654">
    <property type="entry name" value="Glyco_trans_25"/>
</dbReference>